<evidence type="ECO:0000313" key="15">
    <source>
        <dbReference type="WBParaSite" id="ASIM_0001473701-mRNA-1"/>
    </source>
</evidence>
<evidence type="ECO:0000256" key="10">
    <source>
        <dbReference type="ARBA" id="ARBA00023180"/>
    </source>
</evidence>
<dbReference type="CDD" id="cd02698">
    <property type="entry name" value="Peptidase_C1A_CathepsinX"/>
    <property type="match status" value="1"/>
</dbReference>
<evidence type="ECO:0000256" key="4">
    <source>
        <dbReference type="ARBA" id="ARBA00022670"/>
    </source>
</evidence>
<dbReference type="InterPro" id="IPR038765">
    <property type="entry name" value="Papain-like_cys_pep_sf"/>
</dbReference>
<keyword evidence="10" id="KW-0325">Glycoprotein</keyword>
<reference evidence="15" key="1">
    <citation type="submission" date="2017-02" db="UniProtKB">
        <authorList>
            <consortium name="WormBaseParasite"/>
        </authorList>
    </citation>
    <scope>IDENTIFICATION</scope>
</reference>
<evidence type="ECO:0000256" key="5">
    <source>
        <dbReference type="ARBA" id="ARBA00022729"/>
    </source>
</evidence>
<dbReference type="GO" id="GO:0016807">
    <property type="term" value="F:cysteine-type carboxypeptidase activity"/>
    <property type="evidence" value="ECO:0007669"/>
    <property type="project" value="UniProtKB-EC"/>
</dbReference>
<evidence type="ECO:0000256" key="1">
    <source>
        <dbReference type="ARBA" id="ARBA00001594"/>
    </source>
</evidence>
<evidence type="ECO:0000313" key="14">
    <source>
        <dbReference type="Proteomes" id="UP000267096"/>
    </source>
</evidence>
<dbReference type="Pfam" id="PF00112">
    <property type="entry name" value="Peptidase_C1"/>
    <property type="match status" value="1"/>
</dbReference>
<dbReference type="EC" id="3.4.18.1" evidence="3"/>
<dbReference type="Proteomes" id="UP000267096">
    <property type="component" value="Unassembled WGS sequence"/>
</dbReference>
<proteinExistence type="inferred from homology"/>
<comment type="similarity">
    <text evidence="2">Belongs to the peptidase C1 family.</text>
</comment>
<evidence type="ECO:0000256" key="8">
    <source>
        <dbReference type="ARBA" id="ARBA00023145"/>
    </source>
</evidence>
<keyword evidence="6" id="KW-0378">Hydrolase</keyword>
<protein>
    <recommendedName>
        <fullName evidence="3">cathepsin X</fullName>
        <ecNumber evidence="3">3.4.18.1</ecNumber>
    </recommendedName>
</protein>
<keyword evidence="7" id="KW-0788">Thiol protease</keyword>
<evidence type="ECO:0000256" key="6">
    <source>
        <dbReference type="ARBA" id="ARBA00022801"/>
    </source>
</evidence>
<dbReference type="GO" id="GO:0006508">
    <property type="term" value="P:proteolysis"/>
    <property type="evidence" value="ECO:0007669"/>
    <property type="project" value="UniProtKB-KW"/>
</dbReference>
<dbReference type="WBParaSite" id="ASIM_0001473701-mRNA-1">
    <property type="protein sequence ID" value="ASIM_0001473701-mRNA-1"/>
    <property type="gene ID" value="ASIM_0001473701"/>
</dbReference>
<dbReference type="OrthoDB" id="190265at2759"/>
<dbReference type="PANTHER" id="PTHR12411">
    <property type="entry name" value="CYSTEINE PROTEASE FAMILY C1-RELATED"/>
    <property type="match status" value="1"/>
</dbReference>
<dbReference type="PRINTS" id="PR00705">
    <property type="entry name" value="PAPAIN"/>
</dbReference>
<keyword evidence="9" id="KW-1015">Disulfide bond</keyword>
<keyword evidence="4" id="KW-0645">Protease</keyword>
<dbReference type="SUPFAM" id="SSF54001">
    <property type="entry name" value="Cysteine proteinases"/>
    <property type="match status" value="1"/>
</dbReference>
<dbReference type="InterPro" id="IPR033157">
    <property type="entry name" value="CTSZ"/>
</dbReference>
<evidence type="ECO:0000313" key="13">
    <source>
        <dbReference type="EMBL" id="VDK51609.1"/>
    </source>
</evidence>
<accession>A0A0M3K1J2</accession>
<feature type="chain" id="PRO_5043121188" description="cathepsin X" evidence="11">
    <location>
        <begin position="35"/>
        <end position="465"/>
    </location>
</feature>
<comment type="catalytic activity">
    <reaction evidence="1">
        <text>Release of C-terminal amino acid residues with broad specificity, but lacks action on C-terminal proline. Shows weak endopeptidase activity.</text>
        <dbReference type="EC" id="3.4.18.1"/>
    </reaction>
</comment>
<keyword evidence="5 11" id="KW-0732">Signal</keyword>
<dbReference type="SMART" id="SM00645">
    <property type="entry name" value="Pept_C1"/>
    <property type="match status" value="1"/>
</dbReference>
<gene>
    <name evidence="13" type="ORF">ASIM_LOCUS14147</name>
</gene>
<dbReference type="InterPro" id="IPR000668">
    <property type="entry name" value="Peptidase_C1A_C"/>
</dbReference>
<feature type="domain" description="Peptidase C1A papain C-terminal" evidence="12">
    <location>
        <begin position="219"/>
        <end position="458"/>
    </location>
</feature>
<dbReference type="EMBL" id="UYRR01031634">
    <property type="protein sequence ID" value="VDK51609.1"/>
    <property type="molecule type" value="Genomic_DNA"/>
</dbReference>
<keyword evidence="8" id="KW-0865">Zymogen</keyword>
<evidence type="ECO:0000256" key="3">
    <source>
        <dbReference type="ARBA" id="ARBA00012516"/>
    </source>
</evidence>
<name>A0A0M3K1J2_ANISI</name>
<evidence type="ECO:0000256" key="2">
    <source>
        <dbReference type="ARBA" id="ARBA00008455"/>
    </source>
</evidence>
<dbReference type="PROSITE" id="PS00640">
    <property type="entry name" value="THIOL_PROTEASE_ASN"/>
    <property type="match status" value="1"/>
</dbReference>
<keyword evidence="14" id="KW-1185">Reference proteome</keyword>
<dbReference type="PROSITE" id="PS51257">
    <property type="entry name" value="PROKAR_LIPOPROTEIN"/>
    <property type="match status" value="1"/>
</dbReference>
<organism evidence="15">
    <name type="scientific">Anisakis simplex</name>
    <name type="common">Herring worm</name>
    <dbReference type="NCBI Taxonomy" id="6269"/>
    <lineage>
        <taxon>Eukaryota</taxon>
        <taxon>Metazoa</taxon>
        <taxon>Ecdysozoa</taxon>
        <taxon>Nematoda</taxon>
        <taxon>Chromadorea</taxon>
        <taxon>Rhabditida</taxon>
        <taxon>Spirurina</taxon>
        <taxon>Ascaridomorpha</taxon>
        <taxon>Ascaridoidea</taxon>
        <taxon>Anisakidae</taxon>
        <taxon>Anisakis</taxon>
        <taxon>Anisakis simplex complex</taxon>
    </lineage>
</organism>
<evidence type="ECO:0000259" key="12">
    <source>
        <dbReference type="SMART" id="SM00645"/>
    </source>
</evidence>
<reference evidence="13 14" key="2">
    <citation type="submission" date="2018-11" db="EMBL/GenBank/DDBJ databases">
        <authorList>
            <consortium name="Pathogen Informatics"/>
        </authorList>
    </citation>
    <scope>NUCLEOTIDE SEQUENCE [LARGE SCALE GENOMIC DNA]</scope>
</reference>
<feature type="signal peptide" evidence="11">
    <location>
        <begin position="1"/>
        <end position="34"/>
    </location>
</feature>
<dbReference type="FunFam" id="3.90.70.10:FF:000158">
    <property type="entry name" value="CathePsin Z"/>
    <property type="match status" value="1"/>
</dbReference>
<evidence type="ECO:0000256" key="11">
    <source>
        <dbReference type="SAM" id="SignalP"/>
    </source>
</evidence>
<dbReference type="AlphaFoldDB" id="A0A0M3K1J2"/>
<dbReference type="InterPro" id="IPR013128">
    <property type="entry name" value="Peptidase_C1A"/>
</dbReference>
<dbReference type="InterPro" id="IPR025661">
    <property type="entry name" value="Pept_asp_AS"/>
</dbReference>
<evidence type="ECO:0000256" key="7">
    <source>
        <dbReference type="ARBA" id="ARBA00022807"/>
    </source>
</evidence>
<sequence length="465" mass="53560">MNSTRQATKMSHDRACFLFLILFACATLPFECEAHIRNRSLKRILEWKKRDENFRRITAVAKPLSFVVEKNVDEVNVEQKMEHIIEANTINADDSNEDVDLISVVPMRKIRLPTAHHAIRQHRGGNDKEFRKWLTVKIAKINKKRLHQARRAKLNRKPVPTGKLDEQKWWDADGQSNDEETWANRRYLREPCLVKSGKLYEHRTYPRPWELEDFDDTQLPEEFDWRNVSGVNYCSPTRNQHIPVYCGSCWVFGGTGALTDRFNIARGNKWPMTFLSPQEIIDCGGKGNCQGGDVGDVFEYANTHGLVDEGCNNYRATNGVCDPFHRCGSCWPDSCFSIQNYTRYYVKDYGKLTGRLNMMREIYTSGPIACSIGCTAKFDLNYTGGIYAEKIQVPMNHIVSVTGWGIDRKTNIEYWIVRNSWGEPWGERGWFRIVTSLFRGGTGNDFNLGIESECYFADPDVSNLD</sequence>
<dbReference type="Gene3D" id="3.90.70.10">
    <property type="entry name" value="Cysteine proteinases"/>
    <property type="match status" value="1"/>
</dbReference>
<evidence type="ECO:0000256" key="9">
    <source>
        <dbReference type="ARBA" id="ARBA00023157"/>
    </source>
</evidence>